<dbReference type="Proteomes" id="UP000518300">
    <property type="component" value="Unassembled WGS sequence"/>
</dbReference>
<sequence>MRLAHATALLATCAALALTGCDNDDSPPAPDAGTPRDTVAPTVAGTTPAADEAHVAANTAITVRFSEPMKSGRGTLRVDVDGEQRALGDTQWLEEQRAFRVRPAAPLPEGARVEVTVLADFEDAAGNRLEAPFQFDFTVHGTAPIRPHLVSSTPAEGATEVIPVEVHPTPDGTEVEYIKGVTLQFNEPMDTSAAQVTLRDVTTPANAPRALTGTWSEDGLSLTVRIPRPEADLPALEQENQYSLDLTGLRSTTGQPLDTTHAVLGDGRLDFTTGRRNPDLEHACLHVFLSAPDVVTAGTSLTGPAPATDLAHHFYEVTLPAVEGNPASFRGYTEVATDREADQEVILYLNQDLPVEVIDTTEDLTPVPFTKEPVAPVCASGISHAVRFVATADGLRFLRVGFGPVPAAQLPTSKFTFVYERR</sequence>
<dbReference type="PROSITE" id="PS51257">
    <property type="entry name" value="PROKAR_LIPOPROTEIN"/>
    <property type="match status" value="1"/>
</dbReference>
<feature type="region of interest" description="Disordered" evidence="2">
    <location>
        <begin position="26"/>
        <end position="46"/>
    </location>
</feature>
<dbReference type="InterPro" id="IPR032812">
    <property type="entry name" value="SbsA_Ig"/>
</dbReference>
<organism evidence="5 6">
    <name type="scientific">Pyxidicoccus fallax</name>
    <dbReference type="NCBI Taxonomy" id="394095"/>
    <lineage>
        <taxon>Bacteria</taxon>
        <taxon>Pseudomonadati</taxon>
        <taxon>Myxococcota</taxon>
        <taxon>Myxococcia</taxon>
        <taxon>Myxococcales</taxon>
        <taxon>Cystobacterineae</taxon>
        <taxon>Myxococcaceae</taxon>
        <taxon>Pyxidicoccus</taxon>
    </lineage>
</organism>
<dbReference type="AlphaFoldDB" id="A0A848LJB3"/>
<evidence type="ECO:0000256" key="3">
    <source>
        <dbReference type="SAM" id="SignalP"/>
    </source>
</evidence>
<feature type="signal peptide" evidence="3">
    <location>
        <begin position="1"/>
        <end position="17"/>
    </location>
</feature>
<dbReference type="Gene3D" id="2.60.40.3710">
    <property type="match status" value="1"/>
</dbReference>
<dbReference type="Pfam" id="PF13205">
    <property type="entry name" value="Big_5"/>
    <property type="match status" value="1"/>
</dbReference>
<dbReference type="EMBL" id="JABBJJ010000112">
    <property type="protein sequence ID" value="NMO17835.1"/>
    <property type="molecule type" value="Genomic_DNA"/>
</dbReference>
<evidence type="ECO:0000313" key="5">
    <source>
        <dbReference type="EMBL" id="NMO17835.1"/>
    </source>
</evidence>
<accession>A0A848LJB3</accession>
<dbReference type="RefSeq" id="WP_169347115.1">
    <property type="nucleotide sequence ID" value="NZ_JABBJJ010000112.1"/>
</dbReference>
<evidence type="ECO:0000256" key="2">
    <source>
        <dbReference type="SAM" id="MobiDB-lite"/>
    </source>
</evidence>
<evidence type="ECO:0000313" key="6">
    <source>
        <dbReference type="Proteomes" id="UP000518300"/>
    </source>
</evidence>
<keyword evidence="1 3" id="KW-0732">Signal</keyword>
<evidence type="ECO:0000259" key="4">
    <source>
        <dbReference type="Pfam" id="PF13205"/>
    </source>
</evidence>
<protein>
    <submittedName>
        <fullName evidence="5">Ig-like domain-containing protein</fullName>
    </submittedName>
</protein>
<comment type="caution">
    <text evidence="5">The sequence shown here is derived from an EMBL/GenBank/DDBJ whole genome shotgun (WGS) entry which is preliminary data.</text>
</comment>
<gene>
    <name evidence="5" type="ORF">HG543_23690</name>
</gene>
<keyword evidence="6" id="KW-1185">Reference proteome</keyword>
<dbReference type="Gene3D" id="2.60.40.1220">
    <property type="match status" value="1"/>
</dbReference>
<evidence type="ECO:0000256" key="1">
    <source>
        <dbReference type="ARBA" id="ARBA00022729"/>
    </source>
</evidence>
<dbReference type="InterPro" id="IPR014755">
    <property type="entry name" value="Cu-Rt/internalin_Ig-like"/>
</dbReference>
<feature type="domain" description="SbsA Ig-like" evidence="4">
    <location>
        <begin position="37"/>
        <end position="138"/>
    </location>
</feature>
<reference evidence="5 6" key="1">
    <citation type="submission" date="2020-04" db="EMBL/GenBank/DDBJ databases">
        <title>Draft genome of Pyxidicoccus fallax type strain.</title>
        <authorList>
            <person name="Whitworth D.E."/>
        </authorList>
    </citation>
    <scope>NUCLEOTIDE SEQUENCE [LARGE SCALE GENOMIC DNA]</scope>
    <source>
        <strain evidence="5 6">DSM 14698</strain>
    </source>
</reference>
<feature type="chain" id="PRO_5032997807" evidence="3">
    <location>
        <begin position="18"/>
        <end position="422"/>
    </location>
</feature>
<proteinExistence type="predicted"/>
<name>A0A848LJB3_9BACT</name>